<dbReference type="GO" id="GO:0007165">
    <property type="term" value="P:signal transduction"/>
    <property type="evidence" value="ECO:0007669"/>
    <property type="project" value="TreeGrafter"/>
</dbReference>
<dbReference type="GO" id="GO:0005524">
    <property type="term" value="F:ATP binding"/>
    <property type="evidence" value="ECO:0007669"/>
    <property type="project" value="UniProtKB-KW"/>
</dbReference>
<dbReference type="GO" id="GO:0030154">
    <property type="term" value="P:cell differentiation"/>
    <property type="evidence" value="ECO:0007669"/>
    <property type="project" value="TreeGrafter"/>
</dbReference>
<dbReference type="InterPro" id="IPR050591">
    <property type="entry name" value="GSK-3"/>
</dbReference>
<evidence type="ECO:0000313" key="9">
    <source>
        <dbReference type="Proteomes" id="UP000050794"/>
    </source>
</evidence>
<dbReference type="GO" id="GO:0070507">
    <property type="term" value="P:regulation of microtubule cytoskeleton organization"/>
    <property type="evidence" value="ECO:0007669"/>
    <property type="project" value="TreeGrafter"/>
</dbReference>
<feature type="domain" description="Protein kinase" evidence="7">
    <location>
        <begin position="1"/>
        <end position="217"/>
    </location>
</feature>
<dbReference type="SMART" id="SM00220">
    <property type="entry name" value="S_TKc"/>
    <property type="match status" value="1"/>
</dbReference>
<dbReference type="Gene3D" id="1.10.510.10">
    <property type="entry name" value="Transferase(Phosphotransferase) domain 1"/>
    <property type="match status" value="1"/>
</dbReference>
<dbReference type="PANTHER" id="PTHR24057:SF0">
    <property type="entry name" value="PROTEIN KINASE SHAGGY-RELATED"/>
    <property type="match status" value="1"/>
</dbReference>
<evidence type="ECO:0000256" key="1">
    <source>
        <dbReference type="ARBA" id="ARBA00005527"/>
    </source>
</evidence>
<evidence type="ECO:0000313" key="8">
    <source>
        <dbReference type="EMBL" id="VDM27755.1"/>
    </source>
</evidence>
<reference evidence="8 9" key="2">
    <citation type="submission" date="2018-11" db="EMBL/GenBank/DDBJ databases">
        <authorList>
            <consortium name="Pathogen Informatics"/>
        </authorList>
    </citation>
    <scope>NUCLEOTIDE SEQUENCE [LARGE SCALE GENOMIC DNA]</scope>
</reference>
<sequence>MPATVHRVVRHYSKLRKAVPILYVKLYTFQLLRALAYVHNIGICHRDVKPQNLLVDPETAVLKLCDFGSAKQLVKGEKNTSYICSRYYRAPELIFGATNYTNSIDIWSAGTVLAELLLGQPMFPGESAIDQLVEIIKVLGTPTKEQIQQMNPNYKEQYFPCVKDINRFHDGHFEGCPWSRIFGAGACPEAVELVSLLLVYTPSERLRPLAACAHSFFDELRTAECKLPNGRAIPVCTDFSEEELGPETRFARLLRSQVGMLSV</sequence>
<keyword evidence="9" id="KW-1185">Reference proteome</keyword>
<dbReference type="PANTHER" id="PTHR24057">
    <property type="entry name" value="GLYCOGEN SYNTHASE KINASE-3 ALPHA"/>
    <property type="match status" value="1"/>
</dbReference>
<keyword evidence="5" id="KW-0418">Kinase</keyword>
<gene>
    <name evidence="8" type="ORF">TCNE_LOCUS2258</name>
</gene>
<dbReference type="GO" id="GO:0004674">
    <property type="term" value="F:protein serine/threonine kinase activity"/>
    <property type="evidence" value="ECO:0007669"/>
    <property type="project" value="UniProtKB-KW"/>
</dbReference>
<dbReference type="PROSITE" id="PS00108">
    <property type="entry name" value="PROTEIN_KINASE_ST"/>
    <property type="match status" value="1"/>
</dbReference>
<organism evidence="9 10">
    <name type="scientific">Toxocara canis</name>
    <name type="common">Canine roundworm</name>
    <dbReference type="NCBI Taxonomy" id="6265"/>
    <lineage>
        <taxon>Eukaryota</taxon>
        <taxon>Metazoa</taxon>
        <taxon>Ecdysozoa</taxon>
        <taxon>Nematoda</taxon>
        <taxon>Chromadorea</taxon>
        <taxon>Rhabditida</taxon>
        <taxon>Spirurina</taxon>
        <taxon>Ascaridomorpha</taxon>
        <taxon>Ascaridoidea</taxon>
        <taxon>Toxocaridae</taxon>
        <taxon>Toxocara</taxon>
    </lineage>
</organism>
<evidence type="ECO:0000256" key="5">
    <source>
        <dbReference type="ARBA" id="ARBA00022777"/>
    </source>
</evidence>
<dbReference type="InterPro" id="IPR011009">
    <property type="entry name" value="Kinase-like_dom_sf"/>
</dbReference>
<evidence type="ECO:0000256" key="3">
    <source>
        <dbReference type="ARBA" id="ARBA00022679"/>
    </source>
</evidence>
<protein>
    <submittedName>
        <fullName evidence="10">Protein kinase domain-containing protein</fullName>
    </submittedName>
</protein>
<dbReference type="EMBL" id="UYWY01002145">
    <property type="protein sequence ID" value="VDM27755.1"/>
    <property type="molecule type" value="Genomic_DNA"/>
</dbReference>
<dbReference type="FunFam" id="1.10.510.10:FF:000082">
    <property type="entry name" value="Shaggy-related protein kinase kappa"/>
    <property type="match status" value="1"/>
</dbReference>
<dbReference type="PROSITE" id="PS50011">
    <property type="entry name" value="PROTEIN_KINASE_DOM"/>
    <property type="match status" value="1"/>
</dbReference>
<dbReference type="CDD" id="cd14137">
    <property type="entry name" value="STKc_GSK3"/>
    <property type="match status" value="1"/>
</dbReference>
<evidence type="ECO:0000256" key="6">
    <source>
        <dbReference type="ARBA" id="ARBA00022840"/>
    </source>
</evidence>
<dbReference type="AlphaFoldDB" id="A0A183U188"/>
<dbReference type="WBParaSite" id="TCNE_0000225801-mRNA-1">
    <property type="protein sequence ID" value="TCNE_0000225801-mRNA-1"/>
    <property type="gene ID" value="TCNE_0000225801"/>
</dbReference>
<dbReference type="SUPFAM" id="SSF56112">
    <property type="entry name" value="Protein kinase-like (PK-like)"/>
    <property type="match status" value="1"/>
</dbReference>
<dbReference type="InterPro" id="IPR008271">
    <property type="entry name" value="Ser/Thr_kinase_AS"/>
</dbReference>
<dbReference type="Pfam" id="PF00069">
    <property type="entry name" value="Pkinase"/>
    <property type="match status" value="1"/>
</dbReference>
<evidence type="ECO:0000256" key="4">
    <source>
        <dbReference type="ARBA" id="ARBA00022741"/>
    </source>
</evidence>
<reference evidence="10" key="1">
    <citation type="submission" date="2016-06" db="UniProtKB">
        <authorList>
            <consortium name="WormBaseParasite"/>
        </authorList>
    </citation>
    <scope>IDENTIFICATION</scope>
</reference>
<evidence type="ECO:0000259" key="7">
    <source>
        <dbReference type="PROSITE" id="PS50011"/>
    </source>
</evidence>
<proteinExistence type="inferred from homology"/>
<dbReference type="GO" id="GO:0005829">
    <property type="term" value="C:cytosol"/>
    <property type="evidence" value="ECO:0007669"/>
    <property type="project" value="TreeGrafter"/>
</dbReference>
<accession>A0A183U188</accession>
<evidence type="ECO:0000256" key="2">
    <source>
        <dbReference type="ARBA" id="ARBA00022527"/>
    </source>
</evidence>
<keyword evidence="2" id="KW-0723">Serine/threonine-protein kinase</keyword>
<evidence type="ECO:0000313" key="10">
    <source>
        <dbReference type="WBParaSite" id="TCNE_0000225801-mRNA-1"/>
    </source>
</evidence>
<comment type="similarity">
    <text evidence="1">Belongs to the protein kinase superfamily. CMGC Ser/Thr protein kinase family. GSK-3 subfamily.</text>
</comment>
<keyword evidence="4" id="KW-0547">Nucleotide-binding</keyword>
<keyword evidence="3" id="KW-0808">Transferase</keyword>
<dbReference type="GO" id="GO:0032436">
    <property type="term" value="P:positive regulation of proteasomal ubiquitin-dependent protein catabolic process"/>
    <property type="evidence" value="ECO:0007669"/>
    <property type="project" value="TreeGrafter"/>
</dbReference>
<dbReference type="InterPro" id="IPR000719">
    <property type="entry name" value="Prot_kinase_dom"/>
</dbReference>
<dbReference type="GO" id="GO:0090090">
    <property type="term" value="P:negative regulation of canonical Wnt signaling pathway"/>
    <property type="evidence" value="ECO:0007669"/>
    <property type="project" value="TreeGrafter"/>
</dbReference>
<name>A0A183U188_TOXCA</name>
<dbReference type="GO" id="GO:0030424">
    <property type="term" value="C:axon"/>
    <property type="evidence" value="ECO:0007669"/>
    <property type="project" value="TreeGrafter"/>
</dbReference>
<keyword evidence="6" id="KW-0067">ATP-binding</keyword>
<dbReference type="GO" id="GO:0005634">
    <property type="term" value="C:nucleus"/>
    <property type="evidence" value="ECO:0007669"/>
    <property type="project" value="TreeGrafter"/>
</dbReference>
<dbReference type="Proteomes" id="UP000050794">
    <property type="component" value="Unassembled WGS sequence"/>
</dbReference>
<dbReference type="InterPro" id="IPR039192">
    <property type="entry name" value="STKc_GSK3"/>
</dbReference>